<keyword evidence="2" id="KW-0812">Transmembrane</keyword>
<evidence type="ECO:0000256" key="1">
    <source>
        <dbReference type="SAM" id="MobiDB-lite"/>
    </source>
</evidence>
<dbReference type="InterPro" id="IPR000073">
    <property type="entry name" value="AB_hydrolase_1"/>
</dbReference>
<feature type="region of interest" description="Disordered" evidence="1">
    <location>
        <begin position="397"/>
        <end position="434"/>
    </location>
</feature>
<dbReference type="Gene3D" id="3.40.50.1820">
    <property type="entry name" value="alpha/beta hydrolase"/>
    <property type="match status" value="1"/>
</dbReference>
<protein>
    <submittedName>
        <fullName evidence="4">Alpha/beta fold hydrolase</fullName>
    </submittedName>
</protein>
<feature type="compositionally biased region" description="Basic residues" evidence="1">
    <location>
        <begin position="402"/>
        <end position="411"/>
    </location>
</feature>
<dbReference type="GO" id="GO:0016787">
    <property type="term" value="F:hydrolase activity"/>
    <property type="evidence" value="ECO:0007669"/>
    <property type="project" value="UniProtKB-KW"/>
</dbReference>
<keyword evidence="4" id="KW-0378">Hydrolase</keyword>
<dbReference type="PANTHER" id="PTHR43433:SF1">
    <property type="entry name" value="BLL5160 PROTEIN"/>
    <property type="match status" value="1"/>
</dbReference>
<name>A0ABW8AP56_9ACTN</name>
<gene>
    <name evidence="4" type="ORF">ACIB24_13935</name>
</gene>
<keyword evidence="2" id="KW-0472">Membrane</keyword>
<dbReference type="PANTHER" id="PTHR43433">
    <property type="entry name" value="HYDROLASE, ALPHA/BETA FOLD FAMILY PROTEIN"/>
    <property type="match status" value="1"/>
</dbReference>
<feature type="domain" description="AB hydrolase-1" evidence="3">
    <location>
        <begin position="131"/>
        <end position="381"/>
    </location>
</feature>
<dbReference type="SUPFAM" id="SSF53474">
    <property type="entry name" value="alpha/beta-Hydrolases"/>
    <property type="match status" value="1"/>
</dbReference>
<dbReference type="InterPro" id="IPR050471">
    <property type="entry name" value="AB_hydrolase"/>
</dbReference>
<proteinExistence type="predicted"/>
<dbReference type="Proteomes" id="UP001612915">
    <property type="component" value="Unassembled WGS sequence"/>
</dbReference>
<keyword evidence="2" id="KW-1133">Transmembrane helix</keyword>
<evidence type="ECO:0000259" key="3">
    <source>
        <dbReference type="Pfam" id="PF00561"/>
    </source>
</evidence>
<comment type="caution">
    <text evidence="4">The sequence shown here is derived from an EMBL/GenBank/DDBJ whole genome shotgun (WGS) entry which is preliminary data.</text>
</comment>
<reference evidence="4 5" key="1">
    <citation type="submission" date="2024-10" db="EMBL/GenBank/DDBJ databases">
        <title>The Natural Products Discovery Center: Release of the First 8490 Sequenced Strains for Exploring Actinobacteria Biosynthetic Diversity.</title>
        <authorList>
            <person name="Kalkreuter E."/>
            <person name="Kautsar S.A."/>
            <person name="Yang D."/>
            <person name="Bader C.D."/>
            <person name="Teijaro C.N."/>
            <person name="Fluegel L."/>
            <person name="Davis C.M."/>
            <person name="Simpson J.R."/>
            <person name="Lauterbach L."/>
            <person name="Steele A.D."/>
            <person name="Gui C."/>
            <person name="Meng S."/>
            <person name="Li G."/>
            <person name="Viehrig K."/>
            <person name="Ye F."/>
            <person name="Su P."/>
            <person name="Kiefer A.F."/>
            <person name="Nichols A."/>
            <person name="Cepeda A.J."/>
            <person name="Yan W."/>
            <person name="Fan B."/>
            <person name="Jiang Y."/>
            <person name="Adhikari A."/>
            <person name="Zheng C.-J."/>
            <person name="Schuster L."/>
            <person name="Cowan T.M."/>
            <person name="Smanski M.J."/>
            <person name="Chevrette M.G."/>
            <person name="De Carvalho L.P.S."/>
            <person name="Shen B."/>
        </authorList>
    </citation>
    <scope>NUCLEOTIDE SEQUENCE [LARGE SCALE GENOMIC DNA]</scope>
    <source>
        <strain evidence="4 5">NPDC049639</strain>
    </source>
</reference>
<dbReference type="RefSeq" id="WP_398281236.1">
    <property type="nucleotide sequence ID" value="NZ_JBITLV010000004.1"/>
</dbReference>
<feature type="transmembrane region" description="Helical" evidence="2">
    <location>
        <begin position="33"/>
        <end position="53"/>
    </location>
</feature>
<sequence length="434" mass="46094">MSHPASGASADRQQPDPAPVVRPVSSWRPDDGLVALGVGIAATGLGAVLGLAAERAAMGRTRAPAVDPDGDGRGGPALGSVHGEARIVISDGVPLHVEVDEPDDAVHGPDESLAEALVERLGNLTRNRRRPTIVMSHGYALTLDSWHYQRLALRGRFRLVLWDQRGHGRSGTGPAGASTIDQIGRDLAAVIDAVEPKGPLVLLGHSMGGMTVMSLAAQRPDLFRKRVRGVALLSTSAGGLDKMDLGLAGFGRLAMRAAPTAVKVLARRPGLVARSRKLGNDLETLLVRRYSFGSTVPPQLVAFAARMIAETRVEVISDFLPTFSTHDKREALSAMREIEGLVMVGDRDLLIPAEQGREIADRLPEAEFVLVPEAGHLLPLEYPGLVNGHIEGLLERAGTGRSARRRARTRRTVAPAPRGASLKRPTKLTGGKAS</sequence>
<dbReference type="Pfam" id="PF00561">
    <property type="entry name" value="Abhydrolase_1"/>
    <property type="match status" value="1"/>
</dbReference>
<evidence type="ECO:0000313" key="4">
    <source>
        <dbReference type="EMBL" id="MFI7588164.1"/>
    </source>
</evidence>
<feature type="region of interest" description="Disordered" evidence="1">
    <location>
        <begin position="1"/>
        <end position="26"/>
    </location>
</feature>
<evidence type="ECO:0000256" key="2">
    <source>
        <dbReference type="SAM" id="Phobius"/>
    </source>
</evidence>
<dbReference type="EMBL" id="JBITLV010000004">
    <property type="protein sequence ID" value="MFI7588164.1"/>
    <property type="molecule type" value="Genomic_DNA"/>
</dbReference>
<organism evidence="4 5">
    <name type="scientific">Spongisporangium articulatum</name>
    <dbReference type="NCBI Taxonomy" id="3362603"/>
    <lineage>
        <taxon>Bacteria</taxon>
        <taxon>Bacillati</taxon>
        <taxon>Actinomycetota</taxon>
        <taxon>Actinomycetes</taxon>
        <taxon>Kineosporiales</taxon>
        <taxon>Kineosporiaceae</taxon>
        <taxon>Spongisporangium</taxon>
    </lineage>
</organism>
<dbReference type="InterPro" id="IPR029058">
    <property type="entry name" value="AB_hydrolase_fold"/>
</dbReference>
<evidence type="ECO:0000313" key="5">
    <source>
        <dbReference type="Proteomes" id="UP001612915"/>
    </source>
</evidence>
<keyword evidence="5" id="KW-1185">Reference proteome</keyword>
<accession>A0ABW8AP56</accession>